<dbReference type="NCBIfam" id="TIGR00756">
    <property type="entry name" value="PPR"/>
    <property type="match status" value="1"/>
</dbReference>
<evidence type="ECO:0000313" key="2">
    <source>
        <dbReference type="EMBL" id="KAH1083275.1"/>
    </source>
</evidence>
<protein>
    <recommendedName>
        <fullName evidence="4">Pentacotripeptide-repeat region of PRORP domain-containing protein</fullName>
    </recommendedName>
</protein>
<dbReference type="OrthoDB" id="185373at2759"/>
<dbReference type="Gene3D" id="1.25.40.10">
    <property type="entry name" value="Tetratricopeptide repeat domain"/>
    <property type="match status" value="1"/>
</dbReference>
<sequence length="99" mass="11465">MLKGDLKPTILTYCAFFCILRNKEEVFELFEKMKQMGCQPTNDTYIMMIESLVNGATLIMSSGQKMVDFKSNQLQNNQLDNQIRVETSNLIRERFSQAT</sequence>
<name>A0A9D4A3I1_9ROSI</name>
<comment type="caution">
    <text evidence="2">The sequence shown here is derived from an EMBL/GenBank/DDBJ whole genome shotgun (WGS) entry which is preliminary data.</text>
</comment>
<proteinExistence type="predicted"/>
<dbReference type="InterPro" id="IPR011990">
    <property type="entry name" value="TPR-like_helical_dom_sf"/>
</dbReference>
<gene>
    <name evidence="2" type="ORF">J1N35_023036</name>
</gene>
<dbReference type="Proteomes" id="UP000828251">
    <property type="component" value="Unassembled WGS sequence"/>
</dbReference>
<keyword evidence="1" id="KW-0677">Repeat</keyword>
<dbReference type="InterPro" id="IPR002885">
    <property type="entry name" value="PPR_rpt"/>
</dbReference>
<evidence type="ECO:0008006" key="4">
    <source>
        <dbReference type="Google" id="ProtNLM"/>
    </source>
</evidence>
<evidence type="ECO:0000313" key="3">
    <source>
        <dbReference type="Proteomes" id="UP000828251"/>
    </source>
</evidence>
<dbReference type="Pfam" id="PF13041">
    <property type="entry name" value="PPR_2"/>
    <property type="match status" value="1"/>
</dbReference>
<dbReference type="EMBL" id="JAIQCV010000007">
    <property type="protein sequence ID" value="KAH1083275.1"/>
    <property type="molecule type" value="Genomic_DNA"/>
</dbReference>
<reference evidence="2 3" key="1">
    <citation type="journal article" date="2021" name="Plant Biotechnol. J.">
        <title>Multi-omics assisted identification of the key and species-specific regulatory components of drought-tolerant mechanisms in Gossypium stocksii.</title>
        <authorList>
            <person name="Yu D."/>
            <person name="Ke L."/>
            <person name="Zhang D."/>
            <person name="Wu Y."/>
            <person name="Sun Y."/>
            <person name="Mei J."/>
            <person name="Sun J."/>
            <person name="Sun Y."/>
        </authorList>
    </citation>
    <scope>NUCLEOTIDE SEQUENCE [LARGE SCALE GENOMIC DNA]</scope>
    <source>
        <strain evidence="3">cv. E1</strain>
        <tissue evidence="2">Leaf</tissue>
    </source>
</reference>
<evidence type="ECO:0000256" key="1">
    <source>
        <dbReference type="ARBA" id="ARBA00022737"/>
    </source>
</evidence>
<organism evidence="2 3">
    <name type="scientific">Gossypium stocksii</name>
    <dbReference type="NCBI Taxonomy" id="47602"/>
    <lineage>
        <taxon>Eukaryota</taxon>
        <taxon>Viridiplantae</taxon>
        <taxon>Streptophyta</taxon>
        <taxon>Embryophyta</taxon>
        <taxon>Tracheophyta</taxon>
        <taxon>Spermatophyta</taxon>
        <taxon>Magnoliopsida</taxon>
        <taxon>eudicotyledons</taxon>
        <taxon>Gunneridae</taxon>
        <taxon>Pentapetalae</taxon>
        <taxon>rosids</taxon>
        <taxon>malvids</taxon>
        <taxon>Malvales</taxon>
        <taxon>Malvaceae</taxon>
        <taxon>Malvoideae</taxon>
        <taxon>Gossypium</taxon>
    </lineage>
</organism>
<accession>A0A9D4A3I1</accession>
<dbReference type="AlphaFoldDB" id="A0A9D4A3I1"/>
<keyword evidence="3" id="KW-1185">Reference proteome</keyword>